<gene>
    <name evidence="2" type="ORF">AXX12_05015</name>
</gene>
<accession>A0A154BU70</accession>
<sequence length="169" mass="18809">MIGRDDNKLTVYLDKLLPKLVVAFLCALVVAQVVLFVDGTRQYISKTDKLEGEQLAVHRPGAAKEDTARTVLEPLQKLRKGKTLSFSVVSKEKRPNIAVRINNQVIGNFRDGAVQLTVYEQDYLEIDASGWREPVRFRVEADEGILLPISGVEFETVGDTLAVGQVKLK</sequence>
<organism evidence="2 3">
    <name type="scientific">Anaerosporomusa subterranea</name>
    <dbReference type="NCBI Taxonomy" id="1794912"/>
    <lineage>
        <taxon>Bacteria</taxon>
        <taxon>Bacillati</taxon>
        <taxon>Bacillota</taxon>
        <taxon>Negativicutes</taxon>
        <taxon>Acetonemataceae</taxon>
        <taxon>Anaerosporomusa</taxon>
    </lineage>
</organism>
<dbReference type="Proteomes" id="UP000076268">
    <property type="component" value="Unassembled WGS sequence"/>
</dbReference>
<comment type="caution">
    <text evidence="2">The sequence shown here is derived from an EMBL/GenBank/DDBJ whole genome shotgun (WGS) entry which is preliminary data.</text>
</comment>
<dbReference type="RefSeq" id="WP_066239883.1">
    <property type="nucleotide sequence ID" value="NZ_LSGP01000013.1"/>
</dbReference>
<evidence type="ECO:0000313" key="2">
    <source>
        <dbReference type="EMBL" id="KYZ77471.1"/>
    </source>
</evidence>
<evidence type="ECO:0000256" key="1">
    <source>
        <dbReference type="SAM" id="Phobius"/>
    </source>
</evidence>
<keyword evidence="1" id="KW-1133">Transmembrane helix</keyword>
<name>A0A154BU70_ANASB</name>
<proteinExistence type="predicted"/>
<feature type="transmembrane region" description="Helical" evidence="1">
    <location>
        <begin position="20"/>
        <end position="37"/>
    </location>
</feature>
<keyword evidence="1" id="KW-0812">Transmembrane</keyword>
<keyword evidence="1" id="KW-0472">Membrane</keyword>
<dbReference type="OrthoDB" id="1684397at2"/>
<keyword evidence="3" id="KW-1185">Reference proteome</keyword>
<evidence type="ECO:0000313" key="3">
    <source>
        <dbReference type="Proteomes" id="UP000076268"/>
    </source>
</evidence>
<dbReference type="EMBL" id="LSGP01000013">
    <property type="protein sequence ID" value="KYZ77471.1"/>
    <property type="molecule type" value="Genomic_DNA"/>
</dbReference>
<dbReference type="AlphaFoldDB" id="A0A154BU70"/>
<protein>
    <submittedName>
        <fullName evidence="2">Uncharacterized protein</fullName>
    </submittedName>
</protein>
<dbReference type="STRING" id="1794912.AXX12_05015"/>
<reference evidence="2 3" key="1">
    <citation type="submission" date="2016-02" db="EMBL/GenBank/DDBJ databases">
        <title>Anaerosporomusa subterraneum gen. nov., sp. nov., a spore-forming obligate anaerobe isolated from saprolite.</title>
        <authorList>
            <person name="Choi J.K."/>
            <person name="Shah M."/>
            <person name="Yee N."/>
        </authorList>
    </citation>
    <scope>NUCLEOTIDE SEQUENCE [LARGE SCALE GENOMIC DNA]</scope>
    <source>
        <strain evidence="2 3">RU4</strain>
    </source>
</reference>